<dbReference type="InterPro" id="IPR016024">
    <property type="entry name" value="ARM-type_fold"/>
</dbReference>
<feature type="compositionally biased region" description="Basic and acidic residues" evidence="8">
    <location>
        <begin position="2006"/>
        <end position="2018"/>
    </location>
</feature>
<feature type="compositionally biased region" description="Polar residues" evidence="8">
    <location>
        <begin position="2572"/>
        <end position="2585"/>
    </location>
</feature>
<feature type="region of interest" description="Disordered" evidence="8">
    <location>
        <begin position="1509"/>
        <end position="1795"/>
    </location>
</feature>
<feature type="compositionally biased region" description="Basic and acidic residues" evidence="8">
    <location>
        <begin position="1636"/>
        <end position="1646"/>
    </location>
</feature>
<evidence type="ECO:0000256" key="7">
    <source>
        <dbReference type="SAM" id="Coils"/>
    </source>
</evidence>
<dbReference type="PANTHER" id="PTHR22928">
    <property type="entry name" value="TELOMERE-ASSOCIATED PROTEIN RIF1"/>
    <property type="match status" value="1"/>
</dbReference>
<feature type="compositionally biased region" description="Polar residues" evidence="8">
    <location>
        <begin position="2177"/>
        <end position="2190"/>
    </location>
</feature>
<feature type="compositionally biased region" description="Basic and acidic residues" evidence="8">
    <location>
        <begin position="1762"/>
        <end position="1775"/>
    </location>
</feature>
<feature type="region of interest" description="Disordered" evidence="8">
    <location>
        <begin position="2361"/>
        <end position="2492"/>
    </location>
</feature>
<keyword evidence="3" id="KW-0158">Chromosome</keyword>
<feature type="compositionally biased region" description="Basic residues" evidence="8">
    <location>
        <begin position="1685"/>
        <end position="1694"/>
    </location>
</feature>
<feature type="compositionally biased region" description="Polar residues" evidence="8">
    <location>
        <begin position="2040"/>
        <end position="2065"/>
    </location>
</feature>
<feature type="region of interest" description="Disordered" evidence="8">
    <location>
        <begin position="1169"/>
        <end position="1239"/>
    </location>
</feature>
<feature type="compositionally biased region" description="Basic and acidic residues" evidence="8">
    <location>
        <begin position="1554"/>
        <end position="1572"/>
    </location>
</feature>
<keyword evidence="6" id="KW-0131">Cell cycle</keyword>
<dbReference type="OrthoDB" id="6119389at2759"/>
<evidence type="ECO:0000313" key="10">
    <source>
        <dbReference type="EMBL" id="CAG2242026.1"/>
    </source>
</evidence>
<evidence type="ECO:0000256" key="8">
    <source>
        <dbReference type="SAM" id="MobiDB-lite"/>
    </source>
</evidence>
<keyword evidence="5" id="KW-0539">Nucleus</keyword>
<keyword evidence="7" id="KW-0175">Coiled coil</keyword>
<feature type="compositionally biased region" description="Low complexity" evidence="8">
    <location>
        <begin position="1539"/>
        <end position="1551"/>
    </location>
</feature>
<feature type="compositionally biased region" description="Low complexity" evidence="8">
    <location>
        <begin position="2439"/>
        <end position="2453"/>
    </location>
</feature>
<dbReference type="GO" id="GO:0140445">
    <property type="term" value="C:chromosome, telomeric repeat region"/>
    <property type="evidence" value="ECO:0007669"/>
    <property type="project" value="TreeGrafter"/>
</dbReference>
<dbReference type="EMBL" id="CAJPWZ010002615">
    <property type="protein sequence ID" value="CAG2242026.1"/>
    <property type="molecule type" value="Genomic_DNA"/>
</dbReference>
<feature type="compositionally biased region" description="Polar residues" evidence="8">
    <location>
        <begin position="1206"/>
        <end position="1220"/>
    </location>
</feature>
<feature type="compositionally biased region" description="Polar residues" evidence="8">
    <location>
        <begin position="1658"/>
        <end position="1667"/>
    </location>
</feature>
<keyword evidence="11" id="KW-1185">Reference proteome</keyword>
<evidence type="ECO:0000256" key="4">
    <source>
        <dbReference type="ARBA" id="ARBA00022895"/>
    </source>
</evidence>
<protein>
    <submittedName>
        <fullName evidence="10">RIF1</fullName>
    </submittedName>
</protein>
<dbReference type="Proteomes" id="UP000683360">
    <property type="component" value="Unassembled WGS sequence"/>
</dbReference>
<dbReference type="GO" id="GO:0005634">
    <property type="term" value="C:nucleus"/>
    <property type="evidence" value="ECO:0007669"/>
    <property type="project" value="UniProtKB-SubCell"/>
</dbReference>
<feature type="coiled-coil region" evidence="7">
    <location>
        <begin position="1942"/>
        <end position="1991"/>
    </location>
</feature>
<name>A0A8S3U897_MYTED</name>
<feature type="compositionally biased region" description="Polar residues" evidence="8">
    <location>
        <begin position="1896"/>
        <end position="1907"/>
    </location>
</feature>
<evidence type="ECO:0000256" key="2">
    <source>
        <dbReference type="ARBA" id="ARBA00004574"/>
    </source>
</evidence>
<proteinExistence type="predicted"/>
<feature type="compositionally biased region" description="Low complexity" evidence="8">
    <location>
        <begin position="1776"/>
        <end position="1792"/>
    </location>
</feature>
<feature type="compositionally biased region" description="Basic and acidic residues" evidence="8">
    <location>
        <begin position="1359"/>
        <end position="1381"/>
    </location>
</feature>
<evidence type="ECO:0000256" key="1">
    <source>
        <dbReference type="ARBA" id="ARBA00004123"/>
    </source>
</evidence>
<dbReference type="PANTHER" id="PTHR22928:SF3">
    <property type="entry name" value="TELOMERE-ASSOCIATED PROTEIN RIF1"/>
    <property type="match status" value="1"/>
</dbReference>
<feature type="region of interest" description="Disordered" evidence="8">
    <location>
        <begin position="2278"/>
        <end position="2297"/>
    </location>
</feature>
<keyword evidence="4" id="KW-0779">Telomere</keyword>
<dbReference type="Pfam" id="PF12231">
    <property type="entry name" value="Rif1_N"/>
    <property type="match status" value="2"/>
</dbReference>
<feature type="domain" description="Telomere-associated protein Rif1 N-terminal" evidence="9">
    <location>
        <begin position="333"/>
        <end position="456"/>
    </location>
</feature>
<feature type="compositionally biased region" description="Polar residues" evidence="8">
    <location>
        <begin position="1594"/>
        <end position="1614"/>
    </location>
</feature>
<feature type="compositionally biased region" description="Basic and acidic residues" evidence="8">
    <location>
        <begin position="2586"/>
        <end position="2599"/>
    </location>
</feature>
<comment type="subcellular location">
    <subcellularLocation>
        <location evidence="2">Chromosome</location>
        <location evidence="2">Telomere</location>
    </subcellularLocation>
    <subcellularLocation>
        <location evidence="1">Nucleus</location>
    </subcellularLocation>
</comment>
<organism evidence="10 11">
    <name type="scientific">Mytilus edulis</name>
    <name type="common">Blue mussel</name>
    <dbReference type="NCBI Taxonomy" id="6550"/>
    <lineage>
        <taxon>Eukaryota</taxon>
        <taxon>Metazoa</taxon>
        <taxon>Spiralia</taxon>
        <taxon>Lophotrochozoa</taxon>
        <taxon>Mollusca</taxon>
        <taxon>Bivalvia</taxon>
        <taxon>Autobranchia</taxon>
        <taxon>Pteriomorphia</taxon>
        <taxon>Mytilida</taxon>
        <taxon>Mytiloidea</taxon>
        <taxon>Mytilidae</taxon>
        <taxon>Mytilinae</taxon>
        <taxon>Mytilus</taxon>
    </lineage>
</organism>
<gene>
    <name evidence="10" type="ORF">MEDL_54217</name>
</gene>
<feature type="region of interest" description="Disordered" evidence="8">
    <location>
        <begin position="1251"/>
        <end position="1423"/>
    </location>
</feature>
<feature type="compositionally biased region" description="Low complexity" evidence="8">
    <location>
        <begin position="1382"/>
        <end position="1402"/>
    </location>
</feature>
<feature type="region of interest" description="Disordered" evidence="8">
    <location>
        <begin position="2568"/>
        <end position="2676"/>
    </location>
</feature>
<feature type="compositionally biased region" description="Polar residues" evidence="8">
    <location>
        <begin position="2118"/>
        <end position="2143"/>
    </location>
</feature>
<evidence type="ECO:0000256" key="3">
    <source>
        <dbReference type="ARBA" id="ARBA00022454"/>
    </source>
</evidence>
<dbReference type="GO" id="GO:0000723">
    <property type="term" value="P:telomere maintenance"/>
    <property type="evidence" value="ECO:0007669"/>
    <property type="project" value="TreeGrafter"/>
</dbReference>
<dbReference type="InterPro" id="IPR022031">
    <property type="entry name" value="Rif1_N"/>
</dbReference>
<feature type="compositionally biased region" description="Low complexity" evidence="8">
    <location>
        <begin position="2479"/>
        <end position="2490"/>
    </location>
</feature>
<feature type="domain" description="Telomere-associated protein Rif1 N-terminal" evidence="9">
    <location>
        <begin position="22"/>
        <end position="213"/>
    </location>
</feature>
<feature type="compositionally biased region" description="Polar residues" evidence="8">
    <location>
        <begin position="1509"/>
        <end position="1529"/>
    </location>
</feature>
<evidence type="ECO:0000259" key="9">
    <source>
        <dbReference type="Pfam" id="PF12231"/>
    </source>
</evidence>
<feature type="region of interest" description="Disordered" evidence="8">
    <location>
        <begin position="1878"/>
        <end position="1920"/>
    </location>
</feature>
<sequence length="2832" mass="316228">MATTKSVDINLAAVIAILEQDNSSHEDKADAYSQVTKHMKDDDLSLFDLDLSKHGKLVVTMAIRDILDSHLKVSHGALHVLGFCLHDKDIVRSLGYPLQTKCLVAIEKCIVKFGEDKIACTRALWCIGNQVLSDFIVKSELTKLIKAIGKVWNRWISKSATVENEASKAVIRLYQQDTEGMKENLGDWGKVSLLSLVHLVPQIGSQLLSIAREVFTKDNITGNTFGFKVSAGKKSEHRKNKPWFDHDCKAARSEFRKMKRNKNKSPFHRALVSDAEKRYKNTMNKAHKKYRSDFRKKMDDLKQKDAKEFWRLLNENKSTAQPKIDFDKLAIGPELKKMMSEKQEVHALRLWSLYVHVLGKELHYGNFINQMLPLVEEGFKSINAEVKIEAFRAWKQLILNFSTDISILSDSKRIKLIMQVFKFNNAKTEPVAVEKFKIWWFFITKLGSKAAVYFDQFSMIFLRYKNDKECNLLLTGMQTGISPMTPHLNLPNSTSGLPVFDKLQRYAWEVIGHFFGEFPSDIGGSAVKYQLESPKIEFLTGPAAFLKHSLPLITATIDILKFEFTTEAVLHHIWFALIAHIKNVLDSGITSDVKEMFSFFLTQFQTLVLSQALHLPKIWGSPALFLMELLLTPSVLSRSQRSEKYMTIFSNLTSVGLENGTGYLEFCQSVLELLGRNREFIKEPDCIWRLWSRLAHCLHDQITKTNEINQGDSLEHNFDCMYNMLTFPVKYKMTHAVEAPTYKTMVKTWTELYSTLSRLSALVTTAESNVCCEELCHIILKDIPKDCFLNLNGLDFVAQGCLAMINCMDFGSVGTTGNFNIGGISPAKWAKKKQKPLENLQSFVDLLCHLSVIFSELTEDFMSSPQKLRSLTRKIDGGSPNLTSILSTVFETITILYSHITSSTFLVKLLEKTVNTISGLYKLSSGWSGVPFIKKTEKMTETICNSIQKHYNGQVDSDFLKIISPFVEATLSHPRRSIMVITQNFWTNTFSTGPPLDYPESLSELLQSMTKKHRLRISLPNWVVNNEVDVVDETPCSELTQGDSQAPEPHIPGIPSPHKICGSFLKKAVSPHMDKSSAKPVEKTPNSAKKKILPVDDFQNEVFVVIKSPPPKRNPLTEHQIEIFKEKRTVPAMYNTLDASQDISLMSHFNTGNSQSQSQLPKILPAKNFETQKQEKDKDEQSSQKPEVKKREPSIHGKRNKKKSSTNDTEGTSKTNQRSVRFSDEINIDATSPDASQKDIAHFNVIKSMLPSIASKGTPTKQNESDDHQSLMGREEDEISCVQQLMSLGTPRLSPPGKFSQSDSPCKEEGLPSPSQRRLDSWIIKSPTKQSESESNVKKTKGKKSTNVFNSPRVRTRRSSIENGKKDDKIVNNKASEDSQASKKLLSSQEKISSQSSLSISLVDETQSPKKMKPPNDDTVFVKPTTDMLDKMNDKTKISKLSPVIAVIEETQSPKKSTGLNPILTTPPKPVNQLDLDLCEDSNFIPASPTSNKSVKLGTPVLKLRKLTQNEILQYSPSRKDGTSSSLTPTRRRGRPSKTSSLTPCSSDPSSNRSGDKELAQLFLHEHDDFSDLKPIQPEQSEEPAQNEDIPASQGFSVEQSESKQASLSASESLFTEKDSQEYNPCLESTLSETTTKAEKSVKSIDKSPPVVIETDTCESTQESDPGTYNPLLEPTLATPTIGSARKRKQKTPKKLSPESAGPPRRKRRHASLTSKKEENSSQEDSGMDGHNLSDSVSTPKRRRVMRGKNHSEVKNPVANGKKPEKEEGKGETKIELSQSEKSSESSQINSLRNEESQALISLEECLQNSSSKSANDNVITVGHVQIDNTNINEQSQIFKQKKSGQLTTETDNFMDVDFNESFTEDAETGKIHLKVNKTPESDTTNKQKMEKTPENRSITDTPTRVSTTKKKKEVAQRRSLTKGKTAIPLDLDTKLDTDDDKETLKTQNKELESIKESEVQESEDIFKSIKENLTEEVNDISDQIKQNKQIIESIDIEDVQDSIKEDQINAIEEDKNSDNISGDTLKSSELIADKVLGDQGNSHQSSSNQEDNNKNSGDQDYGNKSSSSQEDRIQSSENNCEQVKSSDECDGGEKRNNQDKKDDSLYKNNDAQKKCNDNQQENGINGTNNSENTNGCSENINNKSEEKLDTSLMSTSFNSESDDNVPLSSLKPKDVSPTSDLENFSSPEGLSNKCKKGRPKKLTGVVKGKTSPLSQRLRSSGRTLRTRGIKKSPGDMLSLSKSKRTKRNSEDITQIEEEKDEKGALSELTTEANEVIVIPSQSQSTSDKVDEPEEIINPDNLKKFNDMMQDETPRKTPDVINKRKGLTFADRHSDSKLITVSRKFEKRSIMARRSILKPTIRSLSLESPRQRKSFHPIKIGHIYSPSASPSAGILKRRRLSGEKAKDSPSPPPKQRRVSFATPLSESKQMTETTERPASPLVSSTSSKVSSSLEKIFTSSVSESQVTDSELSKKDSEMSQSSYASTQQSQLNTSDAVFPELQSCAVSVDKVLPQLTSSMWARGLGQLVKARNIHTIGDLSSLTEKQVDELPIRSPKVSVVRKVLRKYEEQTGAKQTKTVSTQEKQGNAKEEQKVDKADIQDLTTDLPKNQTDTKGSKADLQNNMADSKVSTPDLQRTQADSKVSTPDLQRTQADSKVSTADLKNNMADNKGSTSDLQNMQADGGVSIAEIPIELKDDKSTVDNADSITGDKSVSNLNKADIEIQTILHTSDHTLPTTDDMETMVSDPVTAETMVSVPVTAGTSSGLKTDPEQKSVDKISMMSTLQSLVEQCKTENMKDLKTQDIFRIHQHLSELTSSVVDTLKQRCHSPTEK</sequence>
<dbReference type="SUPFAM" id="SSF48371">
    <property type="entry name" value="ARM repeat"/>
    <property type="match status" value="1"/>
</dbReference>
<feature type="compositionally biased region" description="Polar residues" evidence="8">
    <location>
        <begin position="2422"/>
        <end position="2432"/>
    </location>
</feature>
<evidence type="ECO:0000313" key="11">
    <source>
        <dbReference type="Proteomes" id="UP000683360"/>
    </source>
</evidence>
<feature type="compositionally biased region" description="Basic and acidic residues" evidence="8">
    <location>
        <begin position="1878"/>
        <end position="1895"/>
    </location>
</feature>
<feature type="compositionally biased region" description="Polar residues" evidence="8">
    <location>
        <begin position="2457"/>
        <end position="2469"/>
    </location>
</feature>
<feature type="compositionally biased region" description="Polar residues" evidence="8">
    <location>
        <begin position="2601"/>
        <end position="2676"/>
    </location>
</feature>
<comment type="caution">
    <text evidence="10">The sequence shown here is derived from an EMBL/GenBank/DDBJ whole genome shotgun (WGS) entry which is preliminary data.</text>
</comment>
<reference evidence="10" key="1">
    <citation type="submission" date="2021-03" db="EMBL/GenBank/DDBJ databases">
        <authorList>
            <person name="Bekaert M."/>
        </authorList>
    </citation>
    <scope>NUCLEOTIDE SEQUENCE</scope>
</reference>
<feature type="compositionally biased region" description="Basic and acidic residues" evidence="8">
    <location>
        <begin position="2085"/>
        <end position="2117"/>
    </location>
</feature>
<feature type="region of interest" description="Disordered" evidence="8">
    <location>
        <begin position="2006"/>
        <end position="2273"/>
    </location>
</feature>
<evidence type="ECO:0000256" key="6">
    <source>
        <dbReference type="ARBA" id="ARBA00023306"/>
    </source>
</evidence>
<dbReference type="CDD" id="cd14267">
    <property type="entry name" value="Rif1_CTD_C-II_like"/>
    <property type="match status" value="1"/>
</dbReference>
<feature type="compositionally biased region" description="Basic and acidic residues" evidence="8">
    <location>
        <begin position="1170"/>
        <end position="1195"/>
    </location>
</feature>
<feature type="compositionally biased region" description="Polar residues" evidence="8">
    <location>
        <begin position="2019"/>
        <end position="2028"/>
    </location>
</feature>
<accession>A0A8S3U897</accession>
<feature type="compositionally biased region" description="Basic residues" evidence="8">
    <location>
        <begin position="1740"/>
        <end position="1749"/>
    </location>
</feature>
<evidence type="ECO:0000256" key="5">
    <source>
        <dbReference type="ARBA" id="ARBA00023242"/>
    </source>
</evidence>